<comment type="caution">
    <text evidence="1">The sequence shown here is derived from an EMBL/GenBank/DDBJ whole genome shotgun (WGS) entry which is preliminary data.</text>
</comment>
<reference evidence="1 2" key="2">
    <citation type="journal article" date="2022" name="Mol. Ecol. Resour.">
        <title>The genomes of chicory, endive, great burdock and yacon provide insights into Asteraceae paleo-polyploidization history and plant inulin production.</title>
        <authorList>
            <person name="Fan W."/>
            <person name="Wang S."/>
            <person name="Wang H."/>
            <person name="Wang A."/>
            <person name="Jiang F."/>
            <person name="Liu H."/>
            <person name="Zhao H."/>
            <person name="Xu D."/>
            <person name="Zhang Y."/>
        </authorList>
    </citation>
    <scope>NUCLEOTIDE SEQUENCE [LARGE SCALE GENOMIC DNA]</scope>
    <source>
        <strain evidence="2">cv. Punajuju</strain>
        <tissue evidence="1">Leaves</tissue>
    </source>
</reference>
<sequence length="590" mass="65529">MPFAFSFKNHILRTKLSNTFAINNTCKDKEVAVLKVETPPNKMGNLLNLLANIFVKKKKPLPIETIFKLSSQPPSFPRGGGFATGMIDLGGLQVRQVSSFDKIWATNEGGPDNLGATFYEPSPIPDGYFVLGHYSQCNNKPLSGWVLAAKPDPNDPSLLAMPTNYTLIWSSESQKIKQDKNGYIWLPMAPDGYKAVGYVVTTSPEKPPSEKIRCVRSDFMEIVEFDRWIWGLKSDIDPNGLNVYGSRPKDRGVQAMGVPIGSFLVQNGSGDMSLPCCLKNTKNTILTMPNLAQIEALIQAYSPIIYFHPDEKYFPSTVNWYFQNGALLYQKGLESNPSPVKPDGSNLPQDGSDDGSYWLDLPIDDSAKEKVKKGDLDSANAYFHIKPMFGATFTDIAIWVFYPFNGPARAKLEFVTISLGKIGQHVGDWEHLTLRVSNFDGGLKYVYFSEHSGGTLLDASQIELGDENKPVAYASLNGHAFYSKPGLVLQGKGGNGIRNDTAKGKLVMDTGVRAAVVAAEYLTMVEEPPWLNYTRKWGPKISYDTVKEIEKVKRVLPGKLKEAFEKVEKITEDLPMPPRLHSISFLPFWD</sequence>
<evidence type="ECO:0000313" key="1">
    <source>
        <dbReference type="EMBL" id="KAI3764628.1"/>
    </source>
</evidence>
<dbReference type="EMBL" id="CM042011">
    <property type="protein sequence ID" value="KAI3764628.1"/>
    <property type="molecule type" value="Genomic_DNA"/>
</dbReference>
<accession>A0ACB9F1F0</accession>
<proteinExistence type="predicted"/>
<reference evidence="2" key="1">
    <citation type="journal article" date="2022" name="Mol. Ecol. Resour.">
        <title>The genomes of chicory, endive, great burdock and yacon provide insights into Asteraceae palaeo-polyploidization history and plant inulin production.</title>
        <authorList>
            <person name="Fan W."/>
            <person name="Wang S."/>
            <person name="Wang H."/>
            <person name="Wang A."/>
            <person name="Jiang F."/>
            <person name="Liu H."/>
            <person name="Zhao H."/>
            <person name="Xu D."/>
            <person name="Zhang Y."/>
        </authorList>
    </citation>
    <scope>NUCLEOTIDE SEQUENCE [LARGE SCALE GENOMIC DNA]</scope>
    <source>
        <strain evidence="2">cv. Punajuju</strain>
    </source>
</reference>
<name>A0ACB9F1F0_CICIN</name>
<evidence type="ECO:0000313" key="2">
    <source>
        <dbReference type="Proteomes" id="UP001055811"/>
    </source>
</evidence>
<organism evidence="1 2">
    <name type="scientific">Cichorium intybus</name>
    <name type="common">Chicory</name>
    <dbReference type="NCBI Taxonomy" id="13427"/>
    <lineage>
        <taxon>Eukaryota</taxon>
        <taxon>Viridiplantae</taxon>
        <taxon>Streptophyta</taxon>
        <taxon>Embryophyta</taxon>
        <taxon>Tracheophyta</taxon>
        <taxon>Spermatophyta</taxon>
        <taxon>Magnoliopsida</taxon>
        <taxon>eudicotyledons</taxon>
        <taxon>Gunneridae</taxon>
        <taxon>Pentapetalae</taxon>
        <taxon>asterids</taxon>
        <taxon>campanulids</taxon>
        <taxon>Asterales</taxon>
        <taxon>Asteraceae</taxon>
        <taxon>Cichorioideae</taxon>
        <taxon>Cichorieae</taxon>
        <taxon>Cichoriinae</taxon>
        <taxon>Cichorium</taxon>
    </lineage>
</organism>
<keyword evidence="2" id="KW-1185">Reference proteome</keyword>
<dbReference type="Proteomes" id="UP001055811">
    <property type="component" value="Linkage Group LG03"/>
</dbReference>
<gene>
    <name evidence="1" type="ORF">L2E82_14639</name>
</gene>
<protein>
    <submittedName>
        <fullName evidence="1">Uncharacterized protein</fullName>
    </submittedName>
</protein>